<protein>
    <submittedName>
        <fullName evidence="1">Uncharacterized protein</fullName>
    </submittedName>
</protein>
<gene>
    <name evidence="1" type="ORF">UFOVP267_57</name>
</gene>
<dbReference type="EMBL" id="LR796282">
    <property type="protein sequence ID" value="CAB4134382.1"/>
    <property type="molecule type" value="Genomic_DNA"/>
</dbReference>
<name>A0A6J5LLM6_9CAUD</name>
<sequence>MSVSVNGTNGLTFNDGSMQNTSAYGGGFAMRNRIINGAMVIDQRNAGASVTALNTAPFTVDRFYALSVPSSKYTVQQSSTAPTGFTKSVVITSASAYTVTSGDYFLYRQVIEGFNCADLGWGTASAATVTLSFWVRSSLTGTFGSALNNGASNRSYPFSYTISAANTWEQKTITIAGDTTGTWATDNSGGIVVSWSIGMGSTYTGTANAWAGTFYGAPTGSTNLVSTNGATLYITGVQLEKGSTATSFDYRPYGTELALCQRYLPAFNAVAAGDTICSAYMQSTTNMRATFVHKVSTRVAPTGLTATSGSTFSFSGVAGVNGSGSLAFLGGSTEASFLQLTVGVTTAGVGGQLSCNTTPCQILMTGCEL</sequence>
<accession>A0A6J5LLM6</accession>
<proteinExistence type="predicted"/>
<organism evidence="1">
    <name type="scientific">uncultured Caudovirales phage</name>
    <dbReference type="NCBI Taxonomy" id="2100421"/>
    <lineage>
        <taxon>Viruses</taxon>
        <taxon>Duplodnaviria</taxon>
        <taxon>Heunggongvirae</taxon>
        <taxon>Uroviricota</taxon>
        <taxon>Caudoviricetes</taxon>
        <taxon>Peduoviridae</taxon>
        <taxon>Maltschvirus</taxon>
        <taxon>Maltschvirus maltsch</taxon>
    </lineage>
</organism>
<reference evidence="1" key="1">
    <citation type="submission" date="2020-04" db="EMBL/GenBank/DDBJ databases">
        <authorList>
            <person name="Chiriac C."/>
            <person name="Salcher M."/>
            <person name="Ghai R."/>
            <person name="Kavagutti S V."/>
        </authorList>
    </citation>
    <scope>NUCLEOTIDE SEQUENCE</scope>
</reference>
<evidence type="ECO:0000313" key="1">
    <source>
        <dbReference type="EMBL" id="CAB4134382.1"/>
    </source>
</evidence>